<name>A0A6P5QH05_MUSCR</name>
<proteinExistence type="predicted"/>
<organism evidence="1 2">
    <name type="scientific">Mus caroli</name>
    <name type="common">Ryukyu mouse</name>
    <name type="synonym">Ricefield mouse</name>
    <dbReference type="NCBI Taxonomy" id="10089"/>
    <lineage>
        <taxon>Eukaryota</taxon>
        <taxon>Metazoa</taxon>
        <taxon>Chordata</taxon>
        <taxon>Craniata</taxon>
        <taxon>Vertebrata</taxon>
        <taxon>Euteleostomi</taxon>
        <taxon>Mammalia</taxon>
        <taxon>Eutheria</taxon>
        <taxon>Euarchontoglires</taxon>
        <taxon>Glires</taxon>
        <taxon>Rodentia</taxon>
        <taxon>Myomorpha</taxon>
        <taxon>Muroidea</taxon>
        <taxon>Muridae</taxon>
        <taxon>Murinae</taxon>
        <taxon>Mus</taxon>
        <taxon>Mus</taxon>
    </lineage>
</organism>
<accession>A0A6P5QH05</accession>
<dbReference type="RefSeq" id="XP_021032548.1">
    <property type="nucleotide sequence ID" value="XM_021176889.2"/>
</dbReference>
<sequence length="87" mass="9226">MLLTLASGALFFPGLFALSIWALHRLRPGWTEDDCLTVGTRLVSSVQAVLATGAGLTVIISCKNVVSDRSSEETLETSLSDASSQQN</sequence>
<reference evidence="2" key="1">
    <citation type="submission" date="2025-08" db="UniProtKB">
        <authorList>
            <consortium name="RefSeq"/>
        </authorList>
    </citation>
    <scope>IDENTIFICATION</scope>
</reference>
<dbReference type="GeneID" id="110305101"/>
<protein>
    <submittedName>
        <fullName evidence="2">Protein FAM57A isoform X2</fullName>
    </submittedName>
</protein>
<evidence type="ECO:0000313" key="1">
    <source>
        <dbReference type="Proteomes" id="UP000515126"/>
    </source>
</evidence>
<dbReference type="CTD" id="79850"/>
<keyword evidence="1" id="KW-1185">Reference proteome</keyword>
<gene>
    <name evidence="2" type="primary">Tlcd3a</name>
</gene>
<evidence type="ECO:0000313" key="2">
    <source>
        <dbReference type="RefSeq" id="XP_021032548.1"/>
    </source>
</evidence>
<dbReference type="Proteomes" id="UP000515126">
    <property type="component" value="Chromosome 11"/>
</dbReference>
<dbReference type="AlphaFoldDB" id="A0A6P5QH05"/>